<feature type="domain" description="PHD-type" evidence="14">
    <location>
        <begin position="318"/>
        <end position="363"/>
    </location>
</feature>
<feature type="compositionally biased region" description="Polar residues" evidence="13">
    <location>
        <begin position="1542"/>
        <end position="1556"/>
    </location>
</feature>
<evidence type="ECO:0000313" key="17">
    <source>
        <dbReference type="EMBL" id="ALC45972.1"/>
    </source>
</evidence>
<keyword evidence="11" id="KW-0539">Nucleus</keyword>
<feature type="compositionally biased region" description="Low complexity" evidence="13">
    <location>
        <begin position="1557"/>
        <end position="1579"/>
    </location>
</feature>
<dbReference type="Pfam" id="PF00855">
    <property type="entry name" value="PWWP"/>
    <property type="match status" value="1"/>
</dbReference>
<feature type="region of interest" description="Disordered" evidence="13">
    <location>
        <begin position="846"/>
        <end position="917"/>
    </location>
</feature>
<sequence length="1620" mass="179004">MDSSDDDDSGNSIPRPIYEATGAIDSPRPVQHELGPDEKEPLSNKHLKYVVSSPPSSATGSNSSISNSSSSWPATSSSSASPLTMKLTKVPQTQTSEAKPVKKPDNQKMRVPKEILALQRSHIESKVLQAYVSDAFRLKRRKSRVAAVQLIKQSVTGGLSTTLPSSSKTANSNKMKLKRSKSIAASPWDSNKDWQSETESTEGIGKCLRRRNRSECDDTASLMDFDTKFNATDTERKASPELHERSRSRSKSVPRRSLRSENDGADWRTSTTLDIDTSMSMISDASEPRNTSSTATAEDELEQHLSTIWQAPPKAGWDPFCWKCCYGGELMPCSKCVRSYHSFCVRPANIKFEAWKCPECQLIENSPKRPRRNEVSVDMLRPLLAFALDRMKLVRGVYKLRAPQDILPETYGKYFVNPVSFESLTERIKSRAFHSTDEFLGEVKWMQHNAQLLQSDTIKAEQTAKAIVKVCRQEVNEIETCPECYMNANSCDDWFVRVCTQPHLLVWAKLKGFPYWPAKAMSAGPNAVVNVRFFGKHDRANVPVKDCFLYSSKDPNTQTSRRSARDLIECIGEVEVHIENIKRKIGNFNYAPYRTLYDPLEEDQQLELMMPGVLNGLNRPEAKPEPTNKTPLQILIRRTADDKLAIVNKTKSTETGNESDHSLSPVKKAPSDTETTTSEHAKPKNSNNYEVIARPGDGLRESRICTVVLKRKHIDPVPEAASCSKRNRSESDGSSEGSQQNEQSQKSEPEHKHKHNEQSQKTEATHKRRSEASQHNEQSQKTDPEHKRRSKSAKKQAHEQANPVEEAAQSPQKQQQPMKQEAALAMERQQQQLISKVVPFMEIKKEVMSDEEEEEFTTIKPTPSKESEPSPSTSKSTTVTTETPEADMQIKEEVLSDEEEQTETETISKPVASSSMLPPLVPHRAELQLPSTATTPAAPTTITRITLAPPSSDPYVRFALGDTTIQRLQTKTIHKVPEAAPPPKRSSLRGVPHGPLPAAAQLPDMSAPLSPPHSPPPAPSTSANAMANSSNHNRSNRTSPQLSSNATQQRVRGLPCQTSNSQLPQLQAHPATDSHLLGSNMVVIPLMQCIPDSSSNSSSSNSSSSSSNNNSNLMTVPVPPLRAVSKSTLQAPASSASMSLPVLMPVPALTQFSLPPPATATVTRATPVTETSNLLANALNGRQPDEPLQEKPAAAPAPAPAAESKLATAFSQLITLSGLPKLTPRPAGPLQSDGTGIYPLQSGPLSIRLRDNAHKIADYFISVIEDTMSDLASGDPKVMEARIAGLTLENERMKQHYERQLSDVKRAADLMLAEMRKSIETENKRLLSDLRQQSTMERMRAIEETKKKQWCANCLREATLFCCWNTSYCDYPCQQMHWTSHSDKCGQKKTTSPPDLTTATLSSPHQLLPAAESPRFRLKNSNNNSNGASASTMQAMTRPPAVSAMMGKKWMPQSLIIGPAPPAPPPPNAELLKLPSNTFLRPVSSVPSTNTSNNVSAHTLMAPTTSTHLASQLVATQHGNNITFSNKPQTQPTRFNIPLPITITNNGGSFGQLTTEQQQQHQQQQQQQHQQQQQQHQQQPAKLTRTYGNRARNVHNTSNGNNNNNSQSMRANQVNQMYQQ</sequence>
<evidence type="ECO:0000256" key="4">
    <source>
        <dbReference type="ARBA" id="ARBA00022723"/>
    </source>
</evidence>
<dbReference type="InterPro" id="IPR019786">
    <property type="entry name" value="Zinc_finger_PHD-type_CS"/>
</dbReference>
<evidence type="ECO:0000256" key="10">
    <source>
        <dbReference type="ARBA" id="ARBA00023163"/>
    </source>
</evidence>
<gene>
    <name evidence="17" type="ORF">Dbus_chr3Rg722</name>
</gene>
<accession>A0A0M4EPF2</accession>
<dbReference type="Gene3D" id="1.20.920.10">
    <property type="entry name" value="Bromodomain-like"/>
    <property type="match status" value="1"/>
</dbReference>
<keyword evidence="9" id="KW-0103">Bromodomain</keyword>
<feature type="compositionally biased region" description="Pro residues" evidence="13">
    <location>
        <begin position="1009"/>
        <end position="1019"/>
    </location>
</feature>
<protein>
    <submittedName>
        <fullName evidence="17">CG1815</fullName>
    </submittedName>
</protein>
<keyword evidence="6" id="KW-0862">Zinc</keyword>
<dbReference type="OMA" id="MPVQRFN"/>
<feature type="compositionally biased region" description="Low complexity" evidence="13">
    <location>
        <begin position="1594"/>
        <end position="1612"/>
    </location>
</feature>
<evidence type="ECO:0000256" key="11">
    <source>
        <dbReference type="ARBA" id="ARBA00023242"/>
    </source>
</evidence>
<dbReference type="InterPro" id="IPR036427">
    <property type="entry name" value="Bromodomain-like_sf"/>
</dbReference>
<feature type="compositionally biased region" description="Basic and acidic residues" evidence="13">
    <location>
        <begin position="745"/>
        <end position="786"/>
    </location>
</feature>
<evidence type="ECO:0000259" key="14">
    <source>
        <dbReference type="PROSITE" id="PS50016"/>
    </source>
</evidence>
<evidence type="ECO:0000259" key="15">
    <source>
        <dbReference type="PROSITE" id="PS50812"/>
    </source>
</evidence>
<feature type="region of interest" description="Disordered" evidence="13">
    <location>
        <begin position="162"/>
        <end position="203"/>
    </location>
</feature>
<dbReference type="PROSITE" id="PS01359">
    <property type="entry name" value="ZF_PHD_1"/>
    <property type="match status" value="1"/>
</dbReference>
<dbReference type="PANTHER" id="PTHR46453:SF5">
    <property type="entry name" value="PROTEIN KINASE C-BINDING PROTEIN 1 ISOFORM X1"/>
    <property type="match status" value="1"/>
</dbReference>
<dbReference type="Gene3D" id="2.30.30.140">
    <property type="match status" value="1"/>
</dbReference>
<keyword evidence="5 12" id="KW-0863">Zinc-finger</keyword>
<feature type="domain" description="MYND-type" evidence="16">
    <location>
        <begin position="1351"/>
        <end position="1385"/>
    </location>
</feature>
<dbReference type="PROSITE" id="PS50865">
    <property type="entry name" value="ZF_MYND_2"/>
    <property type="match status" value="1"/>
</dbReference>
<evidence type="ECO:0000256" key="1">
    <source>
        <dbReference type="ARBA" id="ARBA00004123"/>
    </source>
</evidence>
<feature type="region of interest" description="Disordered" evidence="13">
    <location>
        <begin position="1092"/>
        <end position="1117"/>
    </location>
</feature>
<comment type="subcellular location">
    <subcellularLocation>
        <location evidence="2">Chromosome</location>
    </subcellularLocation>
    <subcellularLocation>
        <location evidence="1">Nucleus</location>
    </subcellularLocation>
</comment>
<proteinExistence type="predicted"/>
<dbReference type="GO" id="GO:0005634">
    <property type="term" value="C:nucleus"/>
    <property type="evidence" value="ECO:0007669"/>
    <property type="project" value="UniProtKB-SubCell"/>
</dbReference>
<feature type="region of interest" description="Disordered" evidence="13">
    <location>
        <begin position="1382"/>
        <end position="1401"/>
    </location>
</feature>
<evidence type="ECO:0000256" key="13">
    <source>
        <dbReference type="SAM" id="MobiDB-lite"/>
    </source>
</evidence>
<evidence type="ECO:0000256" key="5">
    <source>
        <dbReference type="ARBA" id="ARBA00022771"/>
    </source>
</evidence>
<feature type="compositionally biased region" description="Polar residues" evidence="13">
    <location>
        <begin position="1041"/>
        <end position="1062"/>
    </location>
</feature>
<organism evidence="17 18">
    <name type="scientific">Drosophila busckii</name>
    <name type="common">Fruit fly</name>
    <dbReference type="NCBI Taxonomy" id="30019"/>
    <lineage>
        <taxon>Eukaryota</taxon>
        <taxon>Metazoa</taxon>
        <taxon>Ecdysozoa</taxon>
        <taxon>Arthropoda</taxon>
        <taxon>Hexapoda</taxon>
        <taxon>Insecta</taxon>
        <taxon>Pterygota</taxon>
        <taxon>Neoptera</taxon>
        <taxon>Endopterygota</taxon>
        <taxon>Diptera</taxon>
        <taxon>Brachycera</taxon>
        <taxon>Muscomorpha</taxon>
        <taxon>Ephydroidea</taxon>
        <taxon>Drosophilidae</taxon>
        <taxon>Drosophila</taxon>
    </lineage>
</organism>
<feature type="compositionally biased region" description="Polar residues" evidence="13">
    <location>
        <begin position="1388"/>
        <end position="1401"/>
    </location>
</feature>
<dbReference type="InterPro" id="IPR000313">
    <property type="entry name" value="PWWP_dom"/>
</dbReference>
<dbReference type="PROSITE" id="PS01360">
    <property type="entry name" value="ZF_MYND_1"/>
    <property type="match status" value="1"/>
</dbReference>
<dbReference type="PROSITE" id="PS50016">
    <property type="entry name" value="ZF_PHD_2"/>
    <property type="match status" value="1"/>
</dbReference>
<feature type="compositionally biased region" description="Polar residues" evidence="13">
    <location>
        <begin position="268"/>
        <end position="296"/>
    </location>
</feature>
<feature type="compositionally biased region" description="Basic and acidic residues" evidence="13">
    <location>
        <begin position="30"/>
        <end position="43"/>
    </location>
</feature>
<dbReference type="Pfam" id="PF23460">
    <property type="entry name" value="ZMYND8_CC"/>
    <property type="match status" value="1"/>
</dbReference>
<feature type="region of interest" description="Disordered" evidence="13">
    <location>
        <begin position="1"/>
        <end position="105"/>
    </location>
</feature>
<dbReference type="SUPFAM" id="SSF57903">
    <property type="entry name" value="FYVE/PHD zinc finger"/>
    <property type="match status" value="1"/>
</dbReference>
<evidence type="ECO:0000256" key="12">
    <source>
        <dbReference type="PROSITE-ProRule" id="PRU00134"/>
    </source>
</evidence>
<dbReference type="InterPro" id="IPR019787">
    <property type="entry name" value="Znf_PHD-finger"/>
</dbReference>
<feature type="region of interest" description="Disordered" evidence="13">
    <location>
        <begin position="650"/>
        <end position="694"/>
    </location>
</feature>
<dbReference type="GO" id="GO:0008270">
    <property type="term" value="F:zinc ion binding"/>
    <property type="evidence" value="ECO:0007669"/>
    <property type="project" value="UniProtKB-KW"/>
</dbReference>
<feature type="compositionally biased region" description="Basic residues" evidence="13">
    <location>
        <begin position="248"/>
        <end position="257"/>
    </location>
</feature>
<dbReference type="SUPFAM" id="SSF63748">
    <property type="entry name" value="Tudor/PWWP/MBT"/>
    <property type="match status" value="1"/>
</dbReference>
<evidence type="ECO:0000313" key="18">
    <source>
        <dbReference type="Proteomes" id="UP000494163"/>
    </source>
</evidence>
<dbReference type="SMART" id="SM00293">
    <property type="entry name" value="PWWP"/>
    <property type="match status" value="1"/>
</dbReference>
<feature type="compositionally biased region" description="Low complexity" evidence="13">
    <location>
        <begin position="932"/>
        <end position="950"/>
    </location>
</feature>
<feature type="compositionally biased region" description="Low complexity" evidence="13">
    <location>
        <begin position="805"/>
        <end position="823"/>
    </location>
</feature>
<feature type="region of interest" description="Disordered" evidence="13">
    <location>
        <begin position="1521"/>
        <end position="1620"/>
    </location>
</feature>
<feature type="compositionally biased region" description="Low complexity" evidence="13">
    <location>
        <begin position="869"/>
        <end position="883"/>
    </location>
</feature>
<evidence type="ECO:0000256" key="7">
    <source>
        <dbReference type="ARBA" id="ARBA00022853"/>
    </source>
</evidence>
<feature type="region of interest" description="Disordered" evidence="13">
    <location>
        <begin position="718"/>
        <end position="828"/>
    </location>
</feature>
<evidence type="ECO:0000256" key="3">
    <source>
        <dbReference type="ARBA" id="ARBA00022454"/>
    </source>
</evidence>
<feature type="compositionally biased region" description="Low complexity" evidence="13">
    <location>
        <begin position="52"/>
        <end position="82"/>
    </location>
</feature>
<dbReference type="InterPro" id="IPR002893">
    <property type="entry name" value="Znf_MYND"/>
</dbReference>
<dbReference type="InterPro" id="IPR056987">
    <property type="entry name" value="ZMYND8_CC"/>
</dbReference>
<feature type="domain" description="PWWP" evidence="15">
    <location>
        <begin position="502"/>
        <end position="553"/>
    </location>
</feature>
<dbReference type="CDD" id="cd20160">
    <property type="entry name" value="PWWP_PRKCBP1"/>
    <property type="match status" value="1"/>
</dbReference>
<dbReference type="GO" id="GO:0003714">
    <property type="term" value="F:transcription corepressor activity"/>
    <property type="evidence" value="ECO:0007669"/>
    <property type="project" value="TreeGrafter"/>
</dbReference>
<keyword evidence="7" id="KW-0156">Chromatin regulator</keyword>
<feature type="region of interest" description="Disordered" evidence="13">
    <location>
        <begin position="227"/>
        <end position="301"/>
    </location>
</feature>
<dbReference type="Pfam" id="PF24324">
    <property type="entry name" value="MYND_ZMYND11_ZMYD8"/>
    <property type="match status" value="1"/>
</dbReference>
<dbReference type="PROSITE" id="PS50812">
    <property type="entry name" value="PWWP"/>
    <property type="match status" value="1"/>
</dbReference>
<keyword evidence="3" id="KW-0158">Chromosome</keyword>
<dbReference type="PANTHER" id="PTHR46453">
    <property type="entry name" value="PROTEIN KINASE C-BINDING PROTEIN 1"/>
    <property type="match status" value="1"/>
</dbReference>
<keyword evidence="4" id="KW-0479">Metal-binding</keyword>
<dbReference type="InterPro" id="IPR013083">
    <property type="entry name" value="Znf_RING/FYVE/PHD"/>
</dbReference>
<dbReference type="FunFam" id="6.10.140.2220:FF:000002">
    <property type="entry name" value="Protein kinase C-binding protein 1 isoform C"/>
    <property type="match status" value="1"/>
</dbReference>
<dbReference type="GO" id="GO:0005737">
    <property type="term" value="C:cytoplasm"/>
    <property type="evidence" value="ECO:0007669"/>
    <property type="project" value="TreeGrafter"/>
</dbReference>
<dbReference type="SUPFAM" id="SSF144232">
    <property type="entry name" value="HIT/MYND zinc finger-like"/>
    <property type="match status" value="1"/>
</dbReference>
<dbReference type="Gene3D" id="6.10.140.2220">
    <property type="match status" value="1"/>
</dbReference>
<keyword evidence="18" id="KW-1185">Reference proteome</keyword>
<feature type="compositionally biased region" description="Polar residues" evidence="13">
    <location>
        <begin position="904"/>
        <end position="916"/>
    </location>
</feature>
<name>A0A0M4EPF2_DROBS</name>
<reference evidence="17 18" key="1">
    <citation type="submission" date="2015-08" db="EMBL/GenBank/DDBJ databases">
        <title>Ancestral chromatin configuration constrains chromatin evolution on differentiating sex chromosomes in Drosophila.</title>
        <authorList>
            <person name="Zhou Q."/>
            <person name="Bachtrog D."/>
        </authorList>
    </citation>
    <scope>NUCLEOTIDE SEQUENCE [LARGE SCALE GENOMIC DNA]</scope>
    <source>
        <tissue evidence="17">Whole larvae</tissue>
    </source>
</reference>
<feature type="compositionally biased region" description="Low complexity" evidence="13">
    <location>
        <begin position="732"/>
        <end position="744"/>
    </location>
</feature>
<keyword evidence="10" id="KW-0804">Transcription</keyword>
<evidence type="ECO:0000256" key="6">
    <source>
        <dbReference type="ARBA" id="ARBA00022833"/>
    </source>
</evidence>
<feature type="compositionally biased region" description="Low complexity" evidence="13">
    <location>
        <begin position="1093"/>
        <end position="1112"/>
    </location>
</feature>
<feature type="compositionally biased region" description="Basic and acidic residues" evidence="13">
    <location>
        <begin position="233"/>
        <end position="247"/>
    </location>
</feature>
<keyword evidence="8" id="KW-0805">Transcription regulation</keyword>
<evidence type="ECO:0000256" key="2">
    <source>
        <dbReference type="ARBA" id="ARBA00004286"/>
    </source>
</evidence>
<feature type="region of interest" description="Disordered" evidence="13">
    <location>
        <begin position="1180"/>
        <end position="1202"/>
    </location>
</feature>
<dbReference type="InterPro" id="IPR011011">
    <property type="entry name" value="Znf_FYVE_PHD"/>
</dbReference>
<dbReference type="STRING" id="30019.A0A0M4EPF2"/>
<feature type="compositionally biased region" description="Low complexity" evidence="13">
    <location>
        <begin position="1020"/>
        <end position="1040"/>
    </location>
</feature>
<dbReference type="Gene3D" id="3.30.40.10">
    <property type="entry name" value="Zinc/RING finger domain, C3HC4 (zinc finger)"/>
    <property type="match status" value="1"/>
</dbReference>
<evidence type="ECO:0000256" key="9">
    <source>
        <dbReference type="ARBA" id="ARBA00023117"/>
    </source>
</evidence>
<dbReference type="EMBL" id="CP012526">
    <property type="protein sequence ID" value="ALC45972.1"/>
    <property type="molecule type" value="Genomic_DNA"/>
</dbReference>
<dbReference type="SUPFAM" id="SSF47370">
    <property type="entry name" value="Bromodomain"/>
    <property type="match status" value="1"/>
</dbReference>
<feature type="compositionally biased region" description="Low complexity" evidence="13">
    <location>
        <begin position="1192"/>
        <end position="1202"/>
    </location>
</feature>
<dbReference type="OrthoDB" id="298344at2759"/>
<dbReference type="GO" id="GO:0005694">
    <property type="term" value="C:chromosome"/>
    <property type="evidence" value="ECO:0007669"/>
    <property type="project" value="UniProtKB-SubCell"/>
</dbReference>
<evidence type="ECO:0000259" key="16">
    <source>
        <dbReference type="PROSITE" id="PS50865"/>
    </source>
</evidence>
<evidence type="ECO:0000256" key="8">
    <source>
        <dbReference type="ARBA" id="ARBA00023015"/>
    </source>
</evidence>
<feature type="region of interest" description="Disordered" evidence="13">
    <location>
        <begin position="930"/>
        <end position="954"/>
    </location>
</feature>
<feature type="compositionally biased region" description="Polar residues" evidence="13">
    <location>
        <begin position="1521"/>
        <end position="1534"/>
    </location>
</feature>
<dbReference type="InterPro" id="IPR057053">
    <property type="entry name" value="MYND_ZMYND11_ZMYD8"/>
</dbReference>
<dbReference type="Proteomes" id="UP000494163">
    <property type="component" value="Chromosome 3R"/>
</dbReference>
<dbReference type="GO" id="GO:0140006">
    <property type="term" value="F:histone H3 reader activity"/>
    <property type="evidence" value="ECO:0007669"/>
    <property type="project" value="UniProtKB-ARBA"/>
</dbReference>
<feature type="region of interest" description="Disordered" evidence="13">
    <location>
        <begin position="972"/>
        <end position="1062"/>
    </location>
</feature>